<reference evidence="1 2" key="1">
    <citation type="submission" date="2018-04" db="EMBL/GenBank/DDBJ databases">
        <title>Complete genome sequences of Streptomyces lydicus strain WYEC and characterization of antagonistic properties of biological control agents.</title>
        <authorList>
            <person name="Mariita R.M."/>
            <person name="Sello J.K."/>
        </authorList>
    </citation>
    <scope>NUCLEOTIDE SEQUENCE [LARGE SCALE GENOMIC DNA]</scope>
    <source>
        <strain evidence="1 2">WYEC 108</strain>
    </source>
</reference>
<evidence type="ECO:0000313" key="2">
    <source>
        <dbReference type="Proteomes" id="UP000275579"/>
    </source>
</evidence>
<gene>
    <name evidence="1" type="ORF">DDE74_21780</name>
</gene>
<dbReference type="EMBL" id="CP029042">
    <property type="protein sequence ID" value="AZS76573.1"/>
    <property type="molecule type" value="Genomic_DNA"/>
</dbReference>
<sequence length="732" mass="81049">MDALGLSSILNSDAVTRLRQLALLNLGEMNAVKINASFDSPLDHGEFSEAFLTAVRAVYVRPAGGVDFDDLYQSWKIPGSITVLAEGPGKGRTTTGRALLAELRHEYPGVRVGQLSYGGVPEFPVHRLPRTENRAYVMELPSDEDDFKVSDTFGALLESLQAELARRKARLVVLTTPEQWRRIGNGAPEGIRPSLGVPSPIEVARKWLRAEAPDLPVDLWLRDPDILALLDGQPPVEVLEIIGYILDAHRANDTKLPDLKSLAHKIKRGTATPFDRQVLSVLAARSNWRSQLLEWHKDPERTSFQRHFLMSCSALRGAPVAHLYAGAADLSETLGDGDLSLKGQREPGVIQMVDSLDAELQPDDTVVFNRPDWDDAALDYFWVDRPLSRTKFLDWLAEAPLKGKREALESLSAQEQQAMAQRIGGFTVRWAVRQRRQDPLRVLALRWKGKPLWPTLIELLTSASLHTASASYVHEMLLQWAKTGAAAQRLAAVEVCAGEFGLQYTVKALRRLRHAASFDDGEVRQALQRAVKTLWHDPTARPTLFEYVVAWCGEENTLEAGQKAFRTLAASTDSTSPSLPVLLASDSESGFRPSATDLTDGWRAVLHGNDTFKRDGEDSLAVRLWLDAVRHYPDLKDNVLAILSSAVKDAVDDGQADIMTRPVESPRDRLRAIVREWARAGEVEDPAAAFDVPPHAPSHSTVYTEVTQMLDDGLLESFQQSMADPDATEHPV</sequence>
<name>A0A3Q9KCW4_9ACTN</name>
<proteinExistence type="predicted"/>
<organism evidence="1 2">
    <name type="scientific">Streptomyces lydicus</name>
    <dbReference type="NCBI Taxonomy" id="47763"/>
    <lineage>
        <taxon>Bacteria</taxon>
        <taxon>Bacillati</taxon>
        <taxon>Actinomycetota</taxon>
        <taxon>Actinomycetes</taxon>
        <taxon>Kitasatosporales</taxon>
        <taxon>Streptomycetaceae</taxon>
        <taxon>Streptomyces</taxon>
    </lineage>
</organism>
<evidence type="ECO:0000313" key="1">
    <source>
        <dbReference type="EMBL" id="AZS76573.1"/>
    </source>
</evidence>
<accession>A0A3Q9KCW4</accession>
<dbReference type="AlphaFoldDB" id="A0A3Q9KCW4"/>
<dbReference type="Proteomes" id="UP000275579">
    <property type="component" value="Chromosome"/>
</dbReference>
<protein>
    <submittedName>
        <fullName evidence="1">Uncharacterized protein</fullName>
    </submittedName>
</protein>